<evidence type="ECO:0008006" key="4">
    <source>
        <dbReference type="Google" id="ProtNLM"/>
    </source>
</evidence>
<organism evidence="2 3">
    <name type="scientific">Flavobacterium frigoritolerans</name>
    <dbReference type="NCBI Taxonomy" id="2987686"/>
    <lineage>
        <taxon>Bacteria</taxon>
        <taxon>Pseudomonadati</taxon>
        <taxon>Bacteroidota</taxon>
        <taxon>Flavobacteriia</taxon>
        <taxon>Flavobacteriales</taxon>
        <taxon>Flavobacteriaceae</taxon>
        <taxon>Flavobacterium</taxon>
    </lineage>
</organism>
<dbReference type="SUPFAM" id="SSF82185">
    <property type="entry name" value="Histone H3 K4-specific methyltransferase SET7/9 N-terminal domain"/>
    <property type="match status" value="1"/>
</dbReference>
<evidence type="ECO:0000256" key="1">
    <source>
        <dbReference type="SAM" id="Coils"/>
    </source>
</evidence>
<dbReference type="AlphaFoldDB" id="A0A9X2ZLE6"/>
<feature type="coiled-coil region" evidence="1">
    <location>
        <begin position="207"/>
        <end position="235"/>
    </location>
</feature>
<keyword evidence="3" id="KW-1185">Reference proteome</keyword>
<evidence type="ECO:0000313" key="3">
    <source>
        <dbReference type="Proteomes" id="UP001151133"/>
    </source>
</evidence>
<evidence type="ECO:0000313" key="2">
    <source>
        <dbReference type="EMBL" id="MCV9932930.1"/>
    </source>
</evidence>
<protein>
    <recommendedName>
        <fullName evidence="4">MORN repeat protein</fullName>
    </recommendedName>
</protein>
<dbReference type="EMBL" id="JAOZEV010000008">
    <property type="protein sequence ID" value="MCV9932930.1"/>
    <property type="molecule type" value="Genomic_DNA"/>
</dbReference>
<dbReference type="Gene3D" id="3.90.930.1">
    <property type="match status" value="1"/>
</dbReference>
<dbReference type="Proteomes" id="UP001151133">
    <property type="component" value="Unassembled WGS sequence"/>
</dbReference>
<comment type="caution">
    <text evidence="2">The sequence shown here is derived from an EMBL/GenBank/DDBJ whole genome shotgun (WGS) entry which is preliminary data.</text>
</comment>
<keyword evidence="1" id="KW-0175">Coiled coil</keyword>
<accession>A0A9X2ZLE6</accession>
<sequence length="257" mass="30159">MKTIILSRNILFFFAFTLVSFSDPYTIKRVSDKNFRYEFYTTDKKIKPKENKTYYWFKGGLIHESQGGVTGDLLNGKFTKTYHNNKLAKQGEFKNGLRVGVWKTWHTNGVLATTQDWYKGLRSGKFFRYDENGNLIENGKFTADIKTGKWINREKKDTLMYKRGGIVIQKPSLSKSEKYKLKQDTKKIEANKKAKKELEVTNDAKKLANYKTETKEEEKKAKENLKEEKTIVKKQSINKPKKDSKMKIFFKNILKKK</sequence>
<proteinExistence type="predicted"/>
<reference evidence="2" key="1">
    <citation type="submission" date="2022-10" db="EMBL/GenBank/DDBJ databases">
        <title>Two novel species of Flavobacterium.</title>
        <authorList>
            <person name="Liu Q."/>
            <person name="Xin Y.-H."/>
        </authorList>
    </citation>
    <scope>NUCLEOTIDE SEQUENCE</scope>
    <source>
        <strain evidence="2">LS1R47</strain>
    </source>
</reference>
<name>A0A9X2ZLE6_9FLAO</name>
<gene>
    <name evidence="2" type="ORF">OIU80_11625</name>
</gene>
<dbReference type="RefSeq" id="WP_264287170.1">
    <property type="nucleotide sequence ID" value="NZ_JAOZEV010000008.1"/>
</dbReference>